<keyword evidence="4 5" id="KW-0378">Hydrolase</keyword>
<evidence type="ECO:0000256" key="2">
    <source>
        <dbReference type="ARBA" id="ARBA00022722"/>
    </source>
</evidence>
<keyword evidence="5" id="KW-0460">Magnesium</keyword>
<dbReference type="GO" id="GO:0045926">
    <property type="term" value="P:negative regulation of growth"/>
    <property type="evidence" value="ECO:0007669"/>
    <property type="project" value="UniProtKB-ARBA"/>
</dbReference>
<evidence type="ECO:0000256" key="4">
    <source>
        <dbReference type="ARBA" id="ARBA00022801"/>
    </source>
</evidence>
<dbReference type="EMBL" id="JH651384">
    <property type="protein sequence ID" value="EIJ34294.1"/>
    <property type="molecule type" value="Genomic_DNA"/>
</dbReference>
<dbReference type="CDD" id="cd18678">
    <property type="entry name" value="PIN_MtVapC25_VapC33-like"/>
    <property type="match status" value="1"/>
</dbReference>
<accession>A0A656HE82</accession>
<evidence type="ECO:0000256" key="3">
    <source>
        <dbReference type="ARBA" id="ARBA00022723"/>
    </source>
</evidence>
<dbReference type="InterPro" id="IPR022907">
    <property type="entry name" value="VapC_family"/>
</dbReference>
<dbReference type="InterPro" id="IPR006226">
    <property type="entry name" value="Mtu_PIN"/>
</dbReference>
<dbReference type="EC" id="3.1.-.-" evidence="5"/>
<protein>
    <recommendedName>
        <fullName evidence="5">Ribonuclease VapC</fullName>
        <shortName evidence="5">RNase VapC</shortName>
        <ecNumber evidence="5">3.1.-.-</ecNumber>
    </recommendedName>
    <alternativeName>
        <fullName evidence="5">Toxin VapC</fullName>
    </alternativeName>
</protein>
<dbReference type="InterPro" id="IPR002716">
    <property type="entry name" value="PIN_dom"/>
</dbReference>
<sequence length="141" mass="15950">MLLCDVNVLVYAHREDAPNHPAYLQWLEDLINSDESFAVSELVLSVFLRIVTHPKVFNPPSPLADALAFISSIRQQPNCRLVAPGQRHWDIFQSLCETTNAKGNLVPDAYHAALAIESGCEWITTDRGFSRYPGLRWRTPF</sequence>
<organism evidence="7 8">
    <name type="scientific">Thiothrix nivea (strain ATCC 35100 / DSM 5205 / JP2)</name>
    <dbReference type="NCBI Taxonomy" id="870187"/>
    <lineage>
        <taxon>Bacteria</taxon>
        <taxon>Pseudomonadati</taxon>
        <taxon>Pseudomonadota</taxon>
        <taxon>Gammaproteobacteria</taxon>
        <taxon>Thiotrichales</taxon>
        <taxon>Thiotrichaceae</taxon>
        <taxon>Thiothrix</taxon>
    </lineage>
</organism>
<dbReference type="Pfam" id="PF01850">
    <property type="entry name" value="PIN"/>
    <property type="match status" value="1"/>
</dbReference>
<dbReference type="GO" id="GO:0090729">
    <property type="term" value="F:toxin activity"/>
    <property type="evidence" value="ECO:0007669"/>
    <property type="project" value="UniProtKB-KW"/>
</dbReference>
<evidence type="ECO:0000313" key="7">
    <source>
        <dbReference type="EMBL" id="EIJ34294.1"/>
    </source>
</evidence>
<comment type="function">
    <text evidence="5">Toxic component of a toxin-antitoxin (TA) system. An RNase.</text>
</comment>
<name>A0A656HE82_THINJ</name>
<feature type="binding site" evidence="5">
    <location>
        <position position="5"/>
    </location>
    <ligand>
        <name>Mg(2+)</name>
        <dbReference type="ChEBI" id="CHEBI:18420"/>
    </ligand>
</feature>
<dbReference type="OrthoDB" id="9792015at2"/>
<dbReference type="Proteomes" id="UP000005317">
    <property type="component" value="Unassembled WGS sequence"/>
</dbReference>
<evidence type="ECO:0000259" key="6">
    <source>
        <dbReference type="Pfam" id="PF01850"/>
    </source>
</evidence>
<feature type="binding site" evidence="5">
    <location>
        <position position="108"/>
    </location>
    <ligand>
        <name>Mg(2+)</name>
        <dbReference type="ChEBI" id="CHEBI:18420"/>
    </ligand>
</feature>
<reference evidence="8" key="1">
    <citation type="journal article" date="2011" name="Stand. Genomic Sci.">
        <title>Genome sequence of the filamentous, gliding Thiothrix nivea neotype strain (JP2(T)).</title>
        <authorList>
            <person name="Lapidus A."/>
            <person name="Nolan M."/>
            <person name="Lucas S."/>
            <person name="Glavina Del Rio T."/>
            <person name="Tice H."/>
            <person name="Cheng J.F."/>
            <person name="Tapia R."/>
            <person name="Han C."/>
            <person name="Goodwin L."/>
            <person name="Pitluck S."/>
            <person name="Liolios K."/>
            <person name="Pagani I."/>
            <person name="Ivanova N."/>
            <person name="Huntemann M."/>
            <person name="Mavromatis K."/>
            <person name="Mikhailova N."/>
            <person name="Pati A."/>
            <person name="Chen A."/>
            <person name="Palaniappan K."/>
            <person name="Land M."/>
            <person name="Brambilla E.M."/>
            <person name="Rohde M."/>
            <person name="Abt B."/>
            <person name="Verbarg S."/>
            <person name="Goker M."/>
            <person name="Bristow J."/>
            <person name="Eisen J.A."/>
            <person name="Markowitz V."/>
            <person name="Hugenholtz P."/>
            <person name="Kyrpides N.C."/>
            <person name="Klenk H.P."/>
            <person name="Woyke T."/>
        </authorList>
    </citation>
    <scope>NUCLEOTIDE SEQUENCE [LARGE SCALE GENOMIC DNA]</scope>
    <source>
        <strain evidence="8">ATCC 35100 / DSM 5205 / JP2</strain>
    </source>
</reference>
<dbReference type="GO" id="GO:0000287">
    <property type="term" value="F:magnesium ion binding"/>
    <property type="evidence" value="ECO:0007669"/>
    <property type="project" value="UniProtKB-UniRule"/>
</dbReference>
<dbReference type="SUPFAM" id="SSF88723">
    <property type="entry name" value="PIN domain-like"/>
    <property type="match status" value="1"/>
</dbReference>
<evidence type="ECO:0000256" key="5">
    <source>
        <dbReference type="HAMAP-Rule" id="MF_00265"/>
    </source>
</evidence>
<comment type="similarity">
    <text evidence="5">Belongs to the PINc/VapC protein family.</text>
</comment>
<keyword evidence="2 5" id="KW-0540">Nuclease</keyword>
<keyword evidence="5" id="KW-0800">Toxin</keyword>
<keyword evidence="8" id="KW-1185">Reference proteome</keyword>
<evidence type="ECO:0000256" key="1">
    <source>
        <dbReference type="ARBA" id="ARBA00022649"/>
    </source>
</evidence>
<dbReference type="InterPro" id="IPR029060">
    <property type="entry name" value="PIN-like_dom_sf"/>
</dbReference>
<keyword evidence="1 5" id="KW-1277">Toxin-antitoxin system</keyword>
<dbReference type="GO" id="GO:0016788">
    <property type="term" value="F:hydrolase activity, acting on ester bonds"/>
    <property type="evidence" value="ECO:0007669"/>
    <property type="project" value="InterPro"/>
</dbReference>
<dbReference type="RefSeq" id="WP_002708227.1">
    <property type="nucleotide sequence ID" value="NZ_JH651384.1"/>
</dbReference>
<comment type="cofactor">
    <cofactor evidence="5">
        <name>Mg(2+)</name>
        <dbReference type="ChEBI" id="CHEBI:18420"/>
    </cofactor>
</comment>
<gene>
    <name evidence="5" type="primary">vapC</name>
    <name evidence="7" type="ORF">Thini_1711</name>
</gene>
<dbReference type="AlphaFoldDB" id="A0A656HE82"/>
<dbReference type="Gene3D" id="3.40.50.1010">
    <property type="entry name" value="5'-nuclease"/>
    <property type="match status" value="1"/>
</dbReference>
<dbReference type="GO" id="GO:0004540">
    <property type="term" value="F:RNA nuclease activity"/>
    <property type="evidence" value="ECO:0007669"/>
    <property type="project" value="InterPro"/>
</dbReference>
<proteinExistence type="inferred from homology"/>
<keyword evidence="3 5" id="KW-0479">Metal-binding</keyword>
<evidence type="ECO:0000313" key="8">
    <source>
        <dbReference type="Proteomes" id="UP000005317"/>
    </source>
</evidence>
<dbReference type="NCBIfam" id="TIGR00028">
    <property type="entry name" value="Mtu_PIN_fam"/>
    <property type="match status" value="1"/>
</dbReference>
<dbReference type="HAMAP" id="MF_00265">
    <property type="entry name" value="VapC_Nob1"/>
    <property type="match status" value="1"/>
</dbReference>
<feature type="domain" description="PIN" evidence="6">
    <location>
        <begin position="3"/>
        <end position="134"/>
    </location>
</feature>